<sequence>MAKCHYSPLDIVLMGGILSSIESSEAKLPSPSKGRSTSMDIVSLSFHELPPRLKVCFLYLGLFPKALEVPVRRLLWLWLSEGFLSPTPAKREKKLEPEDLADMCFEMLVQRKLIEVTKWKLDGTPKTCRMLGIIHDFFSPKSVGSGLYYIQDNESKPPKSYNIRRLVEYLEIEKISNDYVDENLRSFVSFNNKRRGKADREIGTFLKALVHNKGFAF</sequence>
<dbReference type="Pfam" id="PF23559">
    <property type="entry name" value="WHD_DRP"/>
    <property type="match status" value="1"/>
</dbReference>
<dbReference type="AlphaFoldDB" id="A0ABD3KB25"/>
<dbReference type="EMBL" id="JBJKBG010000006">
    <property type="protein sequence ID" value="KAL3735201.1"/>
    <property type="molecule type" value="Genomic_DNA"/>
</dbReference>
<evidence type="ECO:0000259" key="2">
    <source>
        <dbReference type="Pfam" id="PF23559"/>
    </source>
</evidence>
<evidence type="ECO:0000256" key="1">
    <source>
        <dbReference type="ARBA" id="ARBA00022737"/>
    </source>
</evidence>
<protein>
    <recommendedName>
        <fullName evidence="2">Disease resistance protein winged helix domain-containing protein</fullName>
    </recommendedName>
</protein>
<reference evidence="3 4" key="1">
    <citation type="submission" date="2024-11" db="EMBL/GenBank/DDBJ databases">
        <title>Chromosome-level genome assembly of Eucalyptus globulus Labill. provides insights into its genome evolution.</title>
        <authorList>
            <person name="Li X."/>
        </authorList>
    </citation>
    <scope>NUCLEOTIDE SEQUENCE [LARGE SCALE GENOMIC DNA]</scope>
    <source>
        <strain evidence="3">CL2024</strain>
        <tissue evidence="3">Fresh tender leaves</tissue>
    </source>
</reference>
<dbReference type="PANTHER" id="PTHR23155">
    <property type="entry name" value="DISEASE RESISTANCE PROTEIN RP"/>
    <property type="match status" value="1"/>
</dbReference>
<feature type="domain" description="Disease resistance protein winged helix" evidence="2">
    <location>
        <begin position="62"/>
        <end position="137"/>
    </location>
</feature>
<keyword evidence="4" id="KW-1185">Reference proteome</keyword>
<dbReference type="InterPro" id="IPR044974">
    <property type="entry name" value="Disease_R_plants"/>
</dbReference>
<evidence type="ECO:0000313" key="4">
    <source>
        <dbReference type="Proteomes" id="UP001634007"/>
    </source>
</evidence>
<evidence type="ECO:0000313" key="3">
    <source>
        <dbReference type="EMBL" id="KAL3735201.1"/>
    </source>
</evidence>
<keyword evidence="1" id="KW-0677">Repeat</keyword>
<dbReference type="Proteomes" id="UP001634007">
    <property type="component" value="Unassembled WGS sequence"/>
</dbReference>
<comment type="caution">
    <text evidence="3">The sequence shown here is derived from an EMBL/GenBank/DDBJ whole genome shotgun (WGS) entry which is preliminary data.</text>
</comment>
<dbReference type="Gene3D" id="1.10.10.10">
    <property type="entry name" value="Winged helix-like DNA-binding domain superfamily/Winged helix DNA-binding domain"/>
    <property type="match status" value="1"/>
</dbReference>
<dbReference type="InterPro" id="IPR058922">
    <property type="entry name" value="WHD_DRP"/>
</dbReference>
<accession>A0ABD3KB25</accession>
<dbReference type="PANTHER" id="PTHR23155:SF955">
    <property type="entry name" value="AAA+ ATPASE DOMAIN-CONTAINING PROTEIN"/>
    <property type="match status" value="1"/>
</dbReference>
<organism evidence="3 4">
    <name type="scientific">Eucalyptus globulus</name>
    <name type="common">Tasmanian blue gum</name>
    <dbReference type="NCBI Taxonomy" id="34317"/>
    <lineage>
        <taxon>Eukaryota</taxon>
        <taxon>Viridiplantae</taxon>
        <taxon>Streptophyta</taxon>
        <taxon>Embryophyta</taxon>
        <taxon>Tracheophyta</taxon>
        <taxon>Spermatophyta</taxon>
        <taxon>Magnoliopsida</taxon>
        <taxon>eudicotyledons</taxon>
        <taxon>Gunneridae</taxon>
        <taxon>Pentapetalae</taxon>
        <taxon>rosids</taxon>
        <taxon>malvids</taxon>
        <taxon>Myrtales</taxon>
        <taxon>Myrtaceae</taxon>
        <taxon>Myrtoideae</taxon>
        <taxon>Eucalypteae</taxon>
        <taxon>Eucalyptus</taxon>
    </lineage>
</organism>
<gene>
    <name evidence="3" type="ORF">ACJRO7_024352</name>
</gene>
<name>A0ABD3KB25_EUCGL</name>
<proteinExistence type="predicted"/>
<dbReference type="InterPro" id="IPR036388">
    <property type="entry name" value="WH-like_DNA-bd_sf"/>
</dbReference>